<comment type="similarity">
    <text evidence="5">Belongs to the alanine racemase family.</text>
</comment>
<dbReference type="GO" id="GO:0030170">
    <property type="term" value="F:pyridoxal phosphate binding"/>
    <property type="evidence" value="ECO:0007669"/>
    <property type="project" value="UniProtKB-UniRule"/>
</dbReference>
<comment type="catalytic activity">
    <reaction evidence="1 5">
        <text>L-alanine = D-alanine</text>
        <dbReference type="Rhea" id="RHEA:20249"/>
        <dbReference type="ChEBI" id="CHEBI:57416"/>
        <dbReference type="ChEBI" id="CHEBI:57972"/>
        <dbReference type="EC" id="5.1.1.1"/>
    </reaction>
</comment>
<dbReference type="InterPro" id="IPR009006">
    <property type="entry name" value="Ala_racemase/Decarboxylase_C"/>
</dbReference>
<feature type="active site" description="Proton acceptor; specific for L-alanine" evidence="5">
    <location>
        <position position="715"/>
    </location>
</feature>
<dbReference type="InterPro" id="IPR011079">
    <property type="entry name" value="Ala_racemase_C"/>
</dbReference>
<dbReference type="Pfam" id="PF01168">
    <property type="entry name" value="Ala_racemase_N"/>
    <property type="match status" value="1"/>
</dbReference>
<dbReference type="SUPFAM" id="SSF53623">
    <property type="entry name" value="MurD-like peptide ligases, catalytic domain"/>
    <property type="match status" value="1"/>
</dbReference>
<dbReference type="Proteomes" id="UP001319104">
    <property type="component" value="Unassembled WGS sequence"/>
</dbReference>
<comment type="function">
    <text evidence="5">Catalyzes the interconversion of L-alanine and D-alanine. May also act on other amino acids.</text>
</comment>
<gene>
    <name evidence="9" type="ORF">KI659_05875</name>
</gene>
<organism evidence="9 10">
    <name type="scientific">Litoribacter ruber</name>
    <dbReference type="NCBI Taxonomy" id="702568"/>
    <lineage>
        <taxon>Bacteria</taxon>
        <taxon>Pseudomonadati</taxon>
        <taxon>Bacteroidota</taxon>
        <taxon>Cytophagia</taxon>
        <taxon>Cytophagales</taxon>
        <taxon>Cyclobacteriaceae</taxon>
        <taxon>Litoribacter</taxon>
    </lineage>
</organism>
<evidence type="ECO:0000256" key="3">
    <source>
        <dbReference type="ARBA" id="ARBA00022898"/>
    </source>
</evidence>
<feature type="active site" description="Proton acceptor; specific for D-alanine" evidence="5">
    <location>
        <position position="490"/>
    </location>
</feature>
<dbReference type="RefSeq" id="WP_213944433.1">
    <property type="nucleotide sequence ID" value="NZ_JAHCMY010000002.1"/>
</dbReference>
<feature type="binding site" evidence="5 7">
    <location>
        <position position="587"/>
    </location>
    <ligand>
        <name>substrate</name>
    </ligand>
</feature>
<feature type="binding site" evidence="5 7">
    <location>
        <position position="764"/>
    </location>
    <ligand>
        <name>substrate</name>
    </ligand>
</feature>
<feature type="domain" description="Alanine racemase C-terminal" evidence="8">
    <location>
        <begin position="694"/>
        <end position="818"/>
    </location>
</feature>
<dbReference type="Pfam" id="PF00842">
    <property type="entry name" value="Ala_racemase_C"/>
    <property type="match status" value="1"/>
</dbReference>
<keyword evidence="9" id="KW-0436">Ligase</keyword>
<name>A0AAP2CFC4_9BACT</name>
<dbReference type="GO" id="GO:0005524">
    <property type="term" value="F:ATP binding"/>
    <property type="evidence" value="ECO:0007669"/>
    <property type="project" value="InterPro"/>
</dbReference>
<evidence type="ECO:0000313" key="9">
    <source>
        <dbReference type="EMBL" id="MBS9523546.1"/>
    </source>
</evidence>
<dbReference type="GO" id="GO:0030632">
    <property type="term" value="P:D-alanine biosynthetic process"/>
    <property type="evidence" value="ECO:0007669"/>
    <property type="project" value="UniProtKB-UniRule"/>
</dbReference>
<dbReference type="SUPFAM" id="SSF51419">
    <property type="entry name" value="PLP-binding barrel"/>
    <property type="match status" value="1"/>
</dbReference>
<evidence type="ECO:0000256" key="5">
    <source>
        <dbReference type="HAMAP-Rule" id="MF_01201"/>
    </source>
</evidence>
<dbReference type="Pfam" id="PF08245">
    <property type="entry name" value="Mur_ligase_M"/>
    <property type="match status" value="1"/>
</dbReference>
<dbReference type="AlphaFoldDB" id="A0AAP2CFC4"/>
<keyword evidence="10" id="KW-1185">Reference proteome</keyword>
<dbReference type="CDD" id="cd00430">
    <property type="entry name" value="PLPDE_III_AR"/>
    <property type="match status" value="1"/>
</dbReference>
<protein>
    <recommendedName>
        <fullName evidence="5">Alanine racemase</fullName>
        <ecNumber evidence="5">5.1.1.1</ecNumber>
    </recommendedName>
</protein>
<dbReference type="GO" id="GO:0008784">
    <property type="term" value="F:alanine racemase activity"/>
    <property type="evidence" value="ECO:0007669"/>
    <property type="project" value="UniProtKB-UniRule"/>
</dbReference>
<dbReference type="SUPFAM" id="SSF63418">
    <property type="entry name" value="MurE/MurF N-terminal domain"/>
    <property type="match status" value="1"/>
</dbReference>
<dbReference type="InterPro" id="IPR036615">
    <property type="entry name" value="Mur_ligase_C_dom_sf"/>
</dbReference>
<dbReference type="InterPro" id="IPR029066">
    <property type="entry name" value="PLP-binding_barrel"/>
</dbReference>
<dbReference type="SUPFAM" id="SSF50621">
    <property type="entry name" value="Alanine racemase C-terminal domain-like"/>
    <property type="match status" value="1"/>
</dbReference>
<dbReference type="InterPro" id="IPR035911">
    <property type="entry name" value="MurE/MurF_N"/>
</dbReference>
<comment type="cofactor">
    <cofactor evidence="2 5 6">
        <name>pyridoxal 5'-phosphate</name>
        <dbReference type="ChEBI" id="CHEBI:597326"/>
    </cofactor>
</comment>
<dbReference type="NCBIfam" id="TIGR00492">
    <property type="entry name" value="alr"/>
    <property type="match status" value="1"/>
</dbReference>
<keyword evidence="3 5" id="KW-0663">Pyridoxal phosphate</keyword>
<dbReference type="EMBL" id="JAHCMY010000002">
    <property type="protein sequence ID" value="MBS9523546.1"/>
    <property type="molecule type" value="Genomic_DNA"/>
</dbReference>
<dbReference type="PANTHER" id="PTHR30511:SF0">
    <property type="entry name" value="ALANINE RACEMASE, CATABOLIC-RELATED"/>
    <property type="match status" value="1"/>
</dbReference>
<dbReference type="SUPFAM" id="SSF53244">
    <property type="entry name" value="MurD-like peptide ligases, peptide-binding domain"/>
    <property type="match status" value="1"/>
</dbReference>
<sequence length="820" mass="91883">MIKPLPQPLLLSVVEGKVILQGETFDIDHIVTDTRKITASHNSLFIALAGPHYNAVHYLAEAYEKGIRMFLIQEEPTDTSSLKEATLILVKSTLKALQQIAAYQRRHFKGRVISLTGSNGKTIVKEWLSQILGEKYFHYKSPKSFNSQVGVPLSIMGIKEGHKLAILEAGISKPEEMENLETIIKPNLVIFTNLGSAHAEGFESKSQKLKEKAKLAKNADFIIYRKEHAEVAHFLEGNFADANLICWSDSVGVDYCLTVKQQDEQSKIVLLQPNLQMFTFTVLFSDQASLENIRHVIAAALSLGMTPPEIQKGLQNLRPLDMRMSIKQGINDCTLIDDTYSNDLEGLKVSLEFMQLQRPKRRRVLILSDFLQTNQADTYAAAADLIQQHRVDKVYAIGERITHLRDYEDLNCIFFKDTGDFLENLSLEDFRQDLILITGARKFQLERIVHQLEQKVHGTSLEINLNALAHNFHYYKRQLHPHTKVMVMVKAFAYGGGSAEIANMLEQVKADYLAVAYTDEGIYLRNHGITLPIMVLNPSPESFPLLFTHQLEPVVYSFSMLQQLGAFMEDKESAINIHLDCDTGMHRLGFMENEVEQLNGFLMQHPNLSVASIYTHLVGADDDHFKTFSQNQLDTFSRMAEQICSTLPDRPLLHALNSAGIINFPQSQFDMVRLGIGLYGVEVTGKHEPQLLAISTLRTTVSQIKTLPEGSTVGYSRKGQMPNGGKIATLAIGYADGYDRRFSNGKGHVLINGQKAPVIGNVCMDMTMVDITGLEVKEGDQAVIYGEGISLKELASSIGTIPYELLTNISSRVRRVYYSE</sequence>
<evidence type="ECO:0000256" key="7">
    <source>
        <dbReference type="PIRSR" id="PIRSR600821-52"/>
    </source>
</evidence>
<dbReference type="PRINTS" id="PR00992">
    <property type="entry name" value="ALARACEMASE"/>
</dbReference>
<comment type="pathway">
    <text evidence="5">Amino-acid biosynthesis; D-alanine biosynthesis; D-alanine from L-alanine: step 1/1.</text>
</comment>
<dbReference type="Gene3D" id="3.40.1190.10">
    <property type="entry name" value="Mur-like, catalytic domain"/>
    <property type="match status" value="1"/>
</dbReference>
<evidence type="ECO:0000256" key="4">
    <source>
        <dbReference type="ARBA" id="ARBA00023235"/>
    </source>
</evidence>
<dbReference type="Gene3D" id="2.40.37.10">
    <property type="entry name" value="Lyase, Ornithine Decarboxylase, Chain A, domain 1"/>
    <property type="match status" value="1"/>
</dbReference>
<dbReference type="GO" id="GO:0005829">
    <property type="term" value="C:cytosol"/>
    <property type="evidence" value="ECO:0007669"/>
    <property type="project" value="TreeGrafter"/>
</dbReference>
<dbReference type="HAMAP" id="MF_01201">
    <property type="entry name" value="Ala_racemase"/>
    <property type="match status" value="1"/>
</dbReference>
<dbReference type="FunFam" id="3.20.20.10:FF:000002">
    <property type="entry name" value="Alanine racemase"/>
    <property type="match status" value="1"/>
</dbReference>
<dbReference type="Gene3D" id="3.90.190.20">
    <property type="entry name" value="Mur ligase, C-terminal domain"/>
    <property type="match status" value="1"/>
</dbReference>
<dbReference type="EC" id="5.1.1.1" evidence="5"/>
<evidence type="ECO:0000313" key="10">
    <source>
        <dbReference type="Proteomes" id="UP001319104"/>
    </source>
</evidence>
<evidence type="ECO:0000256" key="1">
    <source>
        <dbReference type="ARBA" id="ARBA00000316"/>
    </source>
</evidence>
<dbReference type="GO" id="GO:0016881">
    <property type="term" value="F:acid-amino acid ligase activity"/>
    <property type="evidence" value="ECO:0007669"/>
    <property type="project" value="InterPro"/>
</dbReference>
<comment type="caution">
    <text evidence="9">The sequence shown here is derived from an EMBL/GenBank/DDBJ whole genome shotgun (WGS) entry which is preliminary data.</text>
</comment>
<dbReference type="Gene3D" id="3.40.1390.10">
    <property type="entry name" value="MurE/MurF, N-terminal domain"/>
    <property type="match status" value="1"/>
</dbReference>
<dbReference type="InterPro" id="IPR013221">
    <property type="entry name" value="Mur_ligase_cen"/>
</dbReference>
<reference evidence="9 10" key="1">
    <citation type="submission" date="2021-05" db="EMBL/GenBank/DDBJ databases">
        <authorList>
            <person name="Zhang Z.D."/>
            <person name="Osman G."/>
        </authorList>
    </citation>
    <scope>NUCLEOTIDE SEQUENCE [LARGE SCALE GENOMIC DNA]</scope>
    <source>
        <strain evidence="9 10">KCTC 32217</strain>
    </source>
</reference>
<accession>A0AAP2CFC4</accession>
<feature type="modified residue" description="N6-(pyridoxal phosphate)lysine" evidence="5 6">
    <location>
        <position position="490"/>
    </location>
</feature>
<proteinExistence type="inferred from homology"/>
<dbReference type="NCBIfam" id="NF008897">
    <property type="entry name" value="PRK11930.1"/>
    <property type="match status" value="1"/>
</dbReference>
<evidence type="ECO:0000259" key="8">
    <source>
        <dbReference type="SMART" id="SM01005"/>
    </source>
</evidence>
<evidence type="ECO:0000256" key="6">
    <source>
        <dbReference type="PIRSR" id="PIRSR600821-50"/>
    </source>
</evidence>
<dbReference type="InterPro" id="IPR036565">
    <property type="entry name" value="Mur-like_cat_sf"/>
</dbReference>
<evidence type="ECO:0000256" key="2">
    <source>
        <dbReference type="ARBA" id="ARBA00001933"/>
    </source>
</evidence>
<keyword evidence="4 5" id="KW-0413">Isomerase</keyword>
<dbReference type="InterPro" id="IPR001608">
    <property type="entry name" value="Ala_racemase_N"/>
</dbReference>
<dbReference type="Gene3D" id="3.20.20.10">
    <property type="entry name" value="Alanine racemase"/>
    <property type="match status" value="1"/>
</dbReference>
<dbReference type="SMART" id="SM01005">
    <property type="entry name" value="Ala_racemase_C"/>
    <property type="match status" value="1"/>
</dbReference>
<dbReference type="InterPro" id="IPR000821">
    <property type="entry name" value="Ala_racemase"/>
</dbReference>
<dbReference type="PANTHER" id="PTHR30511">
    <property type="entry name" value="ALANINE RACEMASE"/>
    <property type="match status" value="1"/>
</dbReference>